<dbReference type="GO" id="GO:0016279">
    <property type="term" value="F:protein-lysine N-methyltransferase activity"/>
    <property type="evidence" value="ECO:0007669"/>
    <property type="project" value="TreeGrafter"/>
</dbReference>
<dbReference type="Proteomes" id="UP000011064">
    <property type="component" value="Unassembled WGS sequence"/>
</dbReference>
<dbReference type="VEuPathDB" id="FungiDB:GMDG_02159"/>
<dbReference type="HOGENOM" id="CLU_010578_2_0_1"/>
<dbReference type="Gene3D" id="3.90.1410.10">
    <property type="entry name" value="set domain protein methyltransferase, domain 1"/>
    <property type="match status" value="1"/>
</dbReference>
<accession>L8G170</accession>
<dbReference type="InParanoid" id="L8G170"/>
<name>L8G170_PSED2</name>
<dbReference type="InterPro" id="IPR046341">
    <property type="entry name" value="SET_dom_sf"/>
</dbReference>
<evidence type="ECO:0000313" key="2">
    <source>
        <dbReference type="EMBL" id="ELR06524.1"/>
    </source>
</evidence>
<dbReference type="OrthoDB" id="42889at2759"/>
<dbReference type="EMBL" id="GL573197">
    <property type="protein sequence ID" value="ELR06524.1"/>
    <property type="molecule type" value="Genomic_DNA"/>
</dbReference>
<dbReference type="PANTHER" id="PTHR13271:SF146">
    <property type="entry name" value="SET DOMAIN-CONTAINING PROTEIN"/>
    <property type="match status" value="1"/>
</dbReference>
<sequence length="682" mass="75329">MSGNDAAKAGGVEPAGSNPIDDLVRWAKSHGAYLNDDVEVYHSPEFGISLRVKPLQQSRLSTPAAGSAEETPTAPPITTSSPTTSLPPRSRIVSCPFPISLSYLNALSAFPDLPSHSPPLPASFLTTQQPKVIGCFFLIQQYLRGSSSHWAPYIRSLPQPDEPHKLATPLYYPEEARRWLGGTNLPAAIAQREGMWRGDFVSKLIPDEVYGDVLDQPVDGYPSWREKIAEEGPYPVLFPLLDIANHDAKAWVEWFVNAQGPVKDFSIITDAAIGEGEQVFNNYAPKGNTELLLGYGFLRRRGGFGGAQKHGYKVPGGASEKWIFHVRSRPYPAREGDNRVEEFRVFEEGLIDTLAILVANEREEKFLQENPEYSVESNLETSLYNFMGRNALCALSVLLAQLRSAKRRILEAGNDLGDPAAQFEVVAQQYRSGQLATLGGAIEALHAYLETLKVKDDTEDYTIAEWPQSPIIDVRSAFPYLKANHPTVWNTVAQSMAPEDTLKPYLGFSASPEAGTGEDVSVKDLSARNCSFAEMLDNGRGVAMLCVWTWCVLMVHHSENNDLSDGLDVWLEDLLQFHSTTPTFDSDPETTAAMSLMTTRTLAVWPTDYPLRSAARRRVNRMHPALIPGDDKDADFARKMVSLAMRIVRSSVFETGISTKGLGPQVLQEVIFVPRMKDEEGA</sequence>
<keyword evidence="3" id="KW-1185">Reference proteome</keyword>
<evidence type="ECO:0008006" key="4">
    <source>
        <dbReference type="Google" id="ProtNLM"/>
    </source>
</evidence>
<reference evidence="3" key="1">
    <citation type="submission" date="2010-09" db="EMBL/GenBank/DDBJ databases">
        <title>The genome sequence of Geomyces destructans 20631-21.</title>
        <authorList>
            <consortium name="The Broad Institute Genome Sequencing Platform"/>
            <person name="Cuomo C.A."/>
            <person name="Blehert D.S."/>
            <person name="Lorch J.M."/>
            <person name="Young S.K."/>
            <person name="Zeng Q."/>
            <person name="Gargeya S."/>
            <person name="Fitzgerald M."/>
            <person name="Haas B."/>
            <person name="Abouelleil A."/>
            <person name="Alvarado L."/>
            <person name="Arachchi H.M."/>
            <person name="Berlin A."/>
            <person name="Brown A."/>
            <person name="Chapman S.B."/>
            <person name="Chen Z."/>
            <person name="Dunbar C."/>
            <person name="Freedman E."/>
            <person name="Gearin G."/>
            <person name="Gellesch M."/>
            <person name="Goldberg J."/>
            <person name="Griggs A."/>
            <person name="Gujja S."/>
            <person name="Heiman D."/>
            <person name="Howarth C."/>
            <person name="Larson L."/>
            <person name="Lui A."/>
            <person name="MacDonald P.J.P."/>
            <person name="Montmayeur A."/>
            <person name="Murphy C."/>
            <person name="Neiman D."/>
            <person name="Pearson M."/>
            <person name="Priest M."/>
            <person name="Roberts A."/>
            <person name="Saif S."/>
            <person name="Shea T."/>
            <person name="Shenoy N."/>
            <person name="Sisk P."/>
            <person name="Stolte C."/>
            <person name="Sykes S."/>
            <person name="Wortman J."/>
            <person name="Nusbaum C."/>
            <person name="Birren B."/>
        </authorList>
    </citation>
    <scope>NUCLEOTIDE SEQUENCE [LARGE SCALE GENOMIC DNA]</scope>
    <source>
        <strain evidence="3">ATCC MYA-4855 / 20631-21</strain>
    </source>
</reference>
<dbReference type="STRING" id="658429.L8G170"/>
<gene>
    <name evidence="2" type="ORF">GMDG_02159</name>
</gene>
<dbReference type="InterPro" id="IPR050600">
    <property type="entry name" value="SETD3_SETD6_MTase"/>
</dbReference>
<organism evidence="2 3">
    <name type="scientific">Pseudogymnoascus destructans (strain ATCC MYA-4855 / 20631-21)</name>
    <name type="common">Bat white-nose syndrome fungus</name>
    <name type="synonym">Geomyces destructans</name>
    <dbReference type="NCBI Taxonomy" id="658429"/>
    <lineage>
        <taxon>Eukaryota</taxon>
        <taxon>Fungi</taxon>
        <taxon>Dikarya</taxon>
        <taxon>Ascomycota</taxon>
        <taxon>Pezizomycotina</taxon>
        <taxon>Leotiomycetes</taxon>
        <taxon>Thelebolales</taxon>
        <taxon>Thelebolaceae</taxon>
        <taxon>Pseudogymnoascus</taxon>
    </lineage>
</organism>
<dbReference type="PANTHER" id="PTHR13271">
    <property type="entry name" value="UNCHARACTERIZED PUTATIVE METHYLTRANSFERASE"/>
    <property type="match status" value="1"/>
</dbReference>
<proteinExistence type="predicted"/>
<dbReference type="SUPFAM" id="SSF82199">
    <property type="entry name" value="SET domain"/>
    <property type="match status" value="1"/>
</dbReference>
<protein>
    <recommendedName>
        <fullName evidence="4">SET domain-containing protein</fullName>
    </recommendedName>
</protein>
<feature type="region of interest" description="Disordered" evidence="1">
    <location>
        <begin position="59"/>
        <end position="89"/>
    </location>
</feature>
<evidence type="ECO:0000313" key="3">
    <source>
        <dbReference type="Proteomes" id="UP000011064"/>
    </source>
</evidence>
<dbReference type="AlphaFoldDB" id="L8G170"/>
<feature type="compositionally biased region" description="Low complexity" evidence="1">
    <location>
        <begin position="67"/>
        <end position="89"/>
    </location>
</feature>
<evidence type="ECO:0000256" key="1">
    <source>
        <dbReference type="SAM" id="MobiDB-lite"/>
    </source>
</evidence>
<dbReference type="GO" id="GO:0005634">
    <property type="term" value="C:nucleus"/>
    <property type="evidence" value="ECO:0007669"/>
    <property type="project" value="TreeGrafter"/>
</dbReference>